<dbReference type="AlphaFoldDB" id="T0L2C2"/>
<gene>
    <name evidence="2" type="ORF">NAPIS_ORF00743</name>
</gene>
<dbReference type="EMBL" id="KE647107">
    <property type="protein sequence ID" value="EQB61687.1"/>
    <property type="molecule type" value="Genomic_DNA"/>
</dbReference>
<sequence>MMSYEVDDQTKFRNSTSYARSSNAVLQNMYGSSKNNIYKTFVKRKHNVKEIETQYKKVFEKDLDTFDIETPFDIVEWEDNIIYDQDESEKNNETDVSPLIKEFVDSTLEEDWDKYVIFNDEVQTKYKTFPTLYLDDPNLIFDKVDDKKILNQKREQKNIFLVINLLNQNIIFQMINIIILNLNLEVL</sequence>
<dbReference type="Proteomes" id="UP000053780">
    <property type="component" value="Unassembled WGS sequence"/>
</dbReference>
<protein>
    <submittedName>
        <fullName evidence="2">Transcription initiation factor tfiid 111kda subunit</fullName>
    </submittedName>
</protein>
<dbReference type="HOGENOM" id="CLU_1448102_0_0_1"/>
<evidence type="ECO:0000313" key="3">
    <source>
        <dbReference type="Proteomes" id="UP000053780"/>
    </source>
</evidence>
<keyword evidence="1" id="KW-0472">Membrane</keyword>
<evidence type="ECO:0000256" key="1">
    <source>
        <dbReference type="SAM" id="Phobius"/>
    </source>
</evidence>
<keyword evidence="2" id="KW-0648">Protein biosynthesis</keyword>
<reference evidence="2 3" key="1">
    <citation type="journal article" date="2013" name="BMC Genomics">
        <title>Genome sequencing and comparative genomics of honey bee microsporidia, Nosema apis reveal novel insights into host-parasite interactions.</title>
        <authorList>
            <person name="Chen Yp."/>
            <person name="Pettis J.S."/>
            <person name="Zhao Y."/>
            <person name="Liu X."/>
            <person name="Tallon L.J."/>
            <person name="Sadzewicz L.D."/>
            <person name="Li R."/>
            <person name="Zheng H."/>
            <person name="Huang S."/>
            <person name="Zhang X."/>
            <person name="Hamilton M.C."/>
            <person name="Pernal S.F."/>
            <person name="Melathopoulos A.P."/>
            <person name="Yan X."/>
            <person name="Evans J.D."/>
        </authorList>
    </citation>
    <scope>NUCLEOTIDE SEQUENCE [LARGE SCALE GENOMIC DNA]</scope>
    <source>
        <strain evidence="2 3">BRL 01</strain>
    </source>
</reference>
<keyword evidence="1" id="KW-0812">Transmembrane</keyword>
<name>T0L2C2_9MICR</name>
<feature type="transmembrane region" description="Helical" evidence="1">
    <location>
        <begin position="159"/>
        <end position="182"/>
    </location>
</feature>
<proteinExistence type="predicted"/>
<dbReference type="GO" id="GO:0003743">
    <property type="term" value="F:translation initiation factor activity"/>
    <property type="evidence" value="ECO:0007669"/>
    <property type="project" value="UniProtKB-KW"/>
</dbReference>
<evidence type="ECO:0000313" key="2">
    <source>
        <dbReference type="EMBL" id="EQB61687.1"/>
    </source>
</evidence>
<keyword evidence="2" id="KW-0396">Initiation factor</keyword>
<accession>T0L2C2</accession>
<dbReference type="VEuPathDB" id="MicrosporidiaDB:NAPIS_ORF00743"/>
<keyword evidence="3" id="KW-1185">Reference proteome</keyword>
<keyword evidence="1" id="KW-1133">Transmembrane helix</keyword>
<organism evidence="2 3">
    <name type="scientific">Vairimorpha apis BRL 01</name>
    <dbReference type="NCBI Taxonomy" id="1037528"/>
    <lineage>
        <taxon>Eukaryota</taxon>
        <taxon>Fungi</taxon>
        <taxon>Fungi incertae sedis</taxon>
        <taxon>Microsporidia</taxon>
        <taxon>Nosematidae</taxon>
        <taxon>Vairimorpha</taxon>
    </lineage>
</organism>